<keyword evidence="2" id="KW-1185">Reference proteome</keyword>
<dbReference type="Proteomes" id="UP000219439">
    <property type="component" value="Unassembled WGS sequence"/>
</dbReference>
<dbReference type="CDD" id="cd01301">
    <property type="entry name" value="rDP_like"/>
    <property type="match status" value="1"/>
</dbReference>
<dbReference type="AlphaFoldDB" id="A0A285PGV8"/>
<dbReference type="PROSITE" id="PS51365">
    <property type="entry name" value="RENAL_DIPEPTIDASE_2"/>
    <property type="match status" value="1"/>
</dbReference>
<dbReference type="PROSITE" id="PS00869">
    <property type="entry name" value="RENAL_DIPEPTIDASE_1"/>
    <property type="match status" value="1"/>
</dbReference>
<proteinExistence type="predicted"/>
<evidence type="ECO:0000313" key="1">
    <source>
        <dbReference type="EMBL" id="SNZ20487.1"/>
    </source>
</evidence>
<dbReference type="InterPro" id="IPR000180">
    <property type="entry name" value="Dipep_AS"/>
</dbReference>
<dbReference type="InterPro" id="IPR032466">
    <property type="entry name" value="Metal_Hydrolase"/>
</dbReference>
<organism evidence="1 2">
    <name type="scientific">Cohaesibacter gelatinilyticus</name>
    <dbReference type="NCBI Taxonomy" id="372072"/>
    <lineage>
        <taxon>Bacteria</taxon>
        <taxon>Pseudomonadati</taxon>
        <taxon>Pseudomonadota</taxon>
        <taxon>Alphaproteobacteria</taxon>
        <taxon>Hyphomicrobiales</taxon>
        <taxon>Cohaesibacteraceae</taxon>
    </lineage>
</organism>
<dbReference type="Gene3D" id="3.20.20.140">
    <property type="entry name" value="Metal-dependent hydrolases"/>
    <property type="match status" value="1"/>
</dbReference>
<evidence type="ECO:0000313" key="2">
    <source>
        <dbReference type="Proteomes" id="UP000219439"/>
    </source>
</evidence>
<protein>
    <submittedName>
        <fullName evidence="1">Dipeptidase AC. Metallo peptidase. MEROPS family M19</fullName>
    </submittedName>
</protein>
<accession>A0A285PGV8</accession>
<dbReference type="EMBL" id="OBEL01000005">
    <property type="protein sequence ID" value="SNZ20487.1"/>
    <property type="molecule type" value="Genomic_DNA"/>
</dbReference>
<dbReference type="GO" id="GO:0070573">
    <property type="term" value="F:metallodipeptidase activity"/>
    <property type="evidence" value="ECO:0007669"/>
    <property type="project" value="InterPro"/>
</dbReference>
<gene>
    <name evidence="1" type="ORF">SAMN06265368_3591</name>
</gene>
<name>A0A285PGV8_9HYPH</name>
<dbReference type="PANTHER" id="PTHR10443">
    <property type="entry name" value="MICROSOMAL DIPEPTIDASE"/>
    <property type="match status" value="1"/>
</dbReference>
<dbReference type="RefSeq" id="WP_097154869.1">
    <property type="nucleotide sequence ID" value="NZ_OBEL01000005.1"/>
</dbReference>
<dbReference type="InterPro" id="IPR008257">
    <property type="entry name" value="Pept_M19"/>
</dbReference>
<dbReference type="PANTHER" id="PTHR10443:SF12">
    <property type="entry name" value="DIPEPTIDASE"/>
    <property type="match status" value="1"/>
</dbReference>
<dbReference type="OrthoDB" id="9804920at2"/>
<sequence length="348" mass="37974">MSDILMQIFDGHNDTLLRLVGAERKGALISFFDGHDNLHIDAKKAKAGGFAGGFFAMFVPPVNETGRELAFHEMCEPVAQDYALNYTMHLVSMAYRLEAEADGAVRICRTTSDIKTTMSEGFIAMLLHIEGAEAIDQDFHALDVLYGAGLRSIGPVWSRDNIFACGVPFDFPGSPDQGAGLTEKGKELVRRCNKMGIMIDMSHLNEAGFWDVQKLSSAPLVATHSNVHALSNTPRNLTDKQLDAIAESKGVVGLNYAVGFLREDGDQHNPDTPIERMLVHLDYLLNKLGEDGVALGSDFDGCTLPKDIGSAAGNAKLIDAMRQHGYGEDLIEKIAHKNWLSLLERTGI</sequence>
<dbReference type="SUPFAM" id="SSF51556">
    <property type="entry name" value="Metallo-dependent hydrolases"/>
    <property type="match status" value="1"/>
</dbReference>
<reference evidence="1 2" key="1">
    <citation type="submission" date="2017-09" db="EMBL/GenBank/DDBJ databases">
        <authorList>
            <person name="Ehlers B."/>
            <person name="Leendertz F.H."/>
        </authorList>
    </citation>
    <scope>NUCLEOTIDE SEQUENCE [LARGE SCALE GENOMIC DNA]</scope>
    <source>
        <strain evidence="1 2">DSM 18289</strain>
    </source>
</reference>
<dbReference type="GO" id="GO:0006508">
    <property type="term" value="P:proteolysis"/>
    <property type="evidence" value="ECO:0007669"/>
    <property type="project" value="InterPro"/>
</dbReference>
<dbReference type="Pfam" id="PF01244">
    <property type="entry name" value="Peptidase_M19"/>
    <property type="match status" value="1"/>
</dbReference>